<dbReference type="RefSeq" id="WP_144069210.1">
    <property type="nucleotide sequence ID" value="NZ_CP041636.1"/>
</dbReference>
<dbReference type="PANTHER" id="PTHR30435">
    <property type="entry name" value="FLAGELLAR PROTEIN"/>
    <property type="match status" value="1"/>
</dbReference>
<proteinExistence type="inferred from homology"/>
<dbReference type="SUPFAM" id="SSF117143">
    <property type="entry name" value="Flagellar hook protein flgE"/>
    <property type="match status" value="1"/>
</dbReference>
<gene>
    <name evidence="10" type="ORF">FNB15_13535</name>
</gene>
<evidence type="ECO:0000256" key="4">
    <source>
        <dbReference type="ARBA" id="ARBA00023143"/>
    </source>
</evidence>
<dbReference type="GO" id="GO:0009424">
    <property type="term" value="C:bacterial-type flagellum hook"/>
    <property type="evidence" value="ECO:0007669"/>
    <property type="project" value="TreeGrafter"/>
</dbReference>
<dbReference type="InterPro" id="IPR019776">
    <property type="entry name" value="Flagellar_basal_body_rod_CS"/>
</dbReference>
<dbReference type="KEGG" id="fer:FNB15_13535"/>
<evidence type="ECO:0000313" key="10">
    <source>
        <dbReference type="EMBL" id="QDO98229.1"/>
    </source>
</evidence>
<feature type="domain" description="Flagellar basal-body/hook protein C-terminal" evidence="7">
    <location>
        <begin position="398"/>
        <end position="442"/>
    </location>
</feature>
<dbReference type="Proteomes" id="UP000317496">
    <property type="component" value="Chromosome"/>
</dbReference>
<evidence type="ECO:0000259" key="8">
    <source>
        <dbReference type="Pfam" id="PF07559"/>
    </source>
</evidence>
<comment type="subcellular location">
    <subcellularLocation>
        <location evidence="1 5">Bacterial flagellum basal body</location>
    </subcellularLocation>
</comment>
<dbReference type="InterPro" id="IPR001444">
    <property type="entry name" value="Flag_bb_rod_N"/>
</dbReference>
<dbReference type="OrthoDB" id="8372879at2"/>
<dbReference type="InterPro" id="IPR010930">
    <property type="entry name" value="Flg_bb/hook_C_dom"/>
</dbReference>
<protein>
    <recommendedName>
        <fullName evidence="3 5">Flagellar hook protein FlgE</fullName>
    </recommendedName>
</protein>
<evidence type="ECO:0000256" key="3">
    <source>
        <dbReference type="ARBA" id="ARBA00019015"/>
    </source>
</evidence>
<comment type="similarity">
    <text evidence="2 5">Belongs to the flagella basal body rod proteins family.</text>
</comment>
<evidence type="ECO:0000313" key="11">
    <source>
        <dbReference type="Proteomes" id="UP000317496"/>
    </source>
</evidence>
<feature type="domain" description="Flagellar basal body rod protein N-terminal" evidence="6">
    <location>
        <begin position="7"/>
        <end position="37"/>
    </location>
</feature>
<keyword evidence="10" id="KW-0282">Flagellum</keyword>
<dbReference type="InterPro" id="IPR037925">
    <property type="entry name" value="FlgE/F/G-like"/>
</dbReference>
<keyword evidence="10" id="KW-0966">Cell projection</keyword>
<keyword evidence="11" id="KW-1185">Reference proteome</keyword>
<evidence type="ECO:0000256" key="2">
    <source>
        <dbReference type="ARBA" id="ARBA00009677"/>
    </source>
</evidence>
<evidence type="ECO:0000259" key="6">
    <source>
        <dbReference type="Pfam" id="PF00460"/>
    </source>
</evidence>
<evidence type="ECO:0000259" key="9">
    <source>
        <dbReference type="Pfam" id="PF22692"/>
    </source>
</evidence>
<evidence type="ECO:0000256" key="5">
    <source>
        <dbReference type="RuleBase" id="RU362116"/>
    </source>
</evidence>
<organism evidence="10 11">
    <name type="scientific">Ferrovibrio terrae</name>
    <dbReference type="NCBI Taxonomy" id="2594003"/>
    <lineage>
        <taxon>Bacteria</taxon>
        <taxon>Pseudomonadati</taxon>
        <taxon>Pseudomonadota</taxon>
        <taxon>Alphaproteobacteria</taxon>
        <taxon>Rhodospirillales</taxon>
        <taxon>Rhodospirillaceae</taxon>
        <taxon>Ferrovibrio</taxon>
    </lineage>
</organism>
<dbReference type="InterPro" id="IPR037058">
    <property type="entry name" value="Falgellar_hook_FlgE_sf"/>
</dbReference>
<dbReference type="Pfam" id="PF06429">
    <property type="entry name" value="Flg_bbr_C"/>
    <property type="match status" value="1"/>
</dbReference>
<dbReference type="GO" id="GO:0071978">
    <property type="term" value="P:bacterial-type flagellum-dependent swarming motility"/>
    <property type="evidence" value="ECO:0007669"/>
    <property type="project" value="TreeGrafter"/>
</dbReference>
<keyword evidence="10" id="KW-0969">Cilium</keyword>
<dbReference type="Pfam" id="PF07559">
    <property type="entry name" value="FlgE_D2"/>
    <property type="match status" value="1"/>
</dbReference>
<dbReference type="InterPro" id="IPR053967">
    <property type="entry name" value="LlgE_F_G-like_D1"/>
</dbReference>
<dbReference type="EMBL" id="CP041636">
    <property type="protein sequence ID" value="QDO98229.1"/>
    <property type="molecule type" value="Genomic_DNA"/>
</dbReference>
<feature type="domain" description="Flagellar hook protein FlgE/F/G-like D1" evidence="9">
    <location>
        <begin position="86"/>
        <end position="142"/>
    </location>
</feature>
<keyword evidence="4 5" id="KW-0975">Bacterial flagellum</keyword>
<sequence>MSISGAINAAISGLKAQAAAIAMIADNVANASTPGYKATESRFQTMVTQSSAQANMHSPGGVINQPYFANQAQGGITQTGSPTSVAIAGAGFLTVSKAIGENSATGEPIFEATDYFTRVGDFTQNAQGYLVNSAGYYLQAWPIDQRTGEIDTSRLTEVRVSDLLEAPVPTSLVDYAANLPSEVLGTNGSLPAELPASSIQVYDALGNERTLSLSWTRIGVGSWTLEVEAPGSTPATLGPATVEFGGSLGLGPVAAGTISALATAGGLTGAPAGVNNDASFSFNLNFGSGNQAIRLDLGAYGNTAGTTQFASDTLTLNDFKQNGAPQGDFKSLAIDESGAVVVTYDNGNVRKLYQLPIATFANPDELDRVDGNAFVATPGSGAAVFKFPGGSGAGDLVSAAIEGSNVDIAAEFAKLIVAQRVYSANARILTAADELLQEIINIRR</sequence>
<dbReference type="InterPro" id="IPR020013">
    <property type="entry name" value="Flagellar_FlgE/F/G"/>
</dbReference>
<dbReference type="PANTHER" id="PTHR30435:SF1">
    <property type="entry name" value="FLAGELLAR HOOK PROTEIN FLGE"/>
    <property type="match status" value="1"/>
</dbReference>
<dbReference type="Gene3D" id="2.60.98.20">
    <property type="entry name" value="Flagellar hook protein FlgE"/>
    <property type="match status" value="1"/>
</dbReference>
<dbReference type="Pfam" id="PF22692">
    <property type="entry name" value="LlgE_F_G_D1"/>
    <property type="match status" value="1"/>
</dbReference>
<dbReference type="Pfam" id="PF00460">
    <property type="entry name" value="Flg_bb_rod"/>
    <property type="match status" value="1"/>
</dbReference>
<dbReference type="AlphaFoldDB" id="A0A516H381"/>
<evidence type="ECO:0000256" key="1">
    <source>
        <dbReference type="ARBA" id="ARBA00004117"/>
    </source>
</evidence>
<dbReference type="InterPro" id="IPR011491">
    <property type="entry name" value="FlgE_D2"/>
</dbReference>
<name>A0A516H381_9PROT</name>
<dbReference type="NCBIfam" id="TIGR03506">
    <property type="entry name" value="FlgEFG_subfam"/>
    <property type="match status" value="1"/>
</dbReference>
<dbReference type="PROSITE" id="PS00588">
    <property type="entry name" value="FLAGELLA_BB_ROD"/>
    <property type="match status" value="1"/>
</dbReference>
<feature type="domain" description="Flagellar hook protein FlgE D2" evidence="8">
    <location>
        <begin position="197"/>
        <end position="323"/>
    </location>
</feature>
<dbReference type="GO" id="GO:0009425">
    <property type="term" value="C:bacterial-type flagellum basal body"/>
    <property type="evidence" value="ECO:0007669"/>
    <property type="project" value="UniProtKB-SubCell"/>
</dbReference>
<accession>A0A516H381</accession>
<comment type="function">
    <text evidence="5">A flexible structure which links the flagellar filament to the drive apparatus in the basal body.</text>
</comment>
<dbReference type="GO" id="GO:0005829">
    <property type="term" value="C:cytosol"/>
    <property type="evidence" value="ECO:0007669"/>
    <property type="project" value="TreeGrafter"/>
</dbReference>
<evidence type="ECO:0000259" key="7">
    <source>
        <dbReference type="Pfam" id="PF06429"/>
    </source>
</evidence>
<reference evidence="10 11" key="1">
    <citation type="submission" date="2019-07" db="EMBL/GenBank/DDBJ databases">
        <title>Genome sequencing for Ferrovibrio sp. K5.</title>
        <authorList>
            <person name="Park S.-J."/>
        </authorList>
    </citation>
    <scope>NUCLEOTIDE SEQUENCE [LARGE SCALE GENOMIC DNA]</scope>
    <source>
        <strain evidence="10 11">K5</strain>
    </source>
</reference>